<reference evidence="2 3" key="1">
    <citation type="submission" date="2016-03" db="EMBL/GenBank/DDBJ databases">
        <title>The draft genome sequence of Fonsecaea nubica causative agent of cutaneous subcutaneous infection in human host.</title>
        <authorList>
            <person name="Costa F."/>
            <person name="Sybren D.H."/>
            <person name="Raittz R.T."/>
            <person name="Weiss V.A."/>
            <person name="Leao A.C."/>
            <person name="Gomes R."/>
            <person name="De Souza E.M."/>
            <person name="Pedrosa F.O."/>
            <person name="Steffens M.B."/>
            <person name="Bombassaro A."/>
            <person name="Tadra-Sfeir M.Z."/>
            <person name="Moreno L.F."/>
            <person name="Najafzadeh M.J."/>
            <person name="Felipe M.S."/>
            <person name="Teixeira M."/>
            <person name="Sun J."/>
            <person name="Xi L."/>
            <person name="Castro M.A."/>
            <person name="Vicente V.A."/>
        </authorList>
    </citation>
    <scope>NUCLEOTIDE SEQUENCE [LARGE SCALE GENOMIC DNA]</scope>
    <source>
        <strain evidence="2 3">CBS 269.64</strain>
    </source>
</reference>
<keyword evidence="3" id="KW-1185">Reference proteome</keyword>
<protein>
    <submittedName>
        <fullName evidence="2">Uncharacterized protein</fullName>
    </submittedName>
</protein>
<organism evidence="2 3">
    <name type="scientific">Fonsecaea nubica</name>
    <dbReference type="NCBI Taxonomy" id="856822"/>
    <lineage>
        <taxon>Eukaryota</taxon>
        <taxon>Fungi</taxon>
        <taxon>Dikarya</taxon>
        <taxon>Ascomycota</taxon>
        <taxon>Pezizomycotina</taxon>
        <taxon>Eurotiomycetes</taxon>
        <taxon>Chaetothyriomycetidae</taxon>
        <taxon>Chaetothyriales</taxon>
        <taxon>Herpotrichiellaceae</taxon>
        <taxon>Fonsecaea</taxon>
    </lineage>
</organism>
<dbReference type="RefSeq" id="XP_022505652.1">
    <property type="nucleotide sequence ID" value="XM_022638687.1"/>
</dbReference>
<keyword evidence="1" id="KW-0732">Signal</keyword>
<name>A0A178DEL3_9EURO</name>
<dbReference type="EMBL" id="LVCJ01000001">
    <property type="protein sequence ID" value="OAL40640.1"/>
    <property type="molecule type" value="Genomic_DNA"/>
</dbReference>
<gene>
    <name evidence="2" type="ORF">AYO20_00376</name>
</gene>
<dbReference type="AlphaFoldDB" id="A0A178DEL3"/>
<evidence type="ECO:0000313" key="2">
    <source>
        <dbReference type="EMBL" id="OAL40640.1"/>
    </source>
</evidence>
<dbReference type="Proteomes" id="UP000185904">
    <property type="component" value="Unassembled WGS sequence"/>
</dbReference>
<accession>A0A178DEL3</accession>
<comment type="caution">
    <text evidence="2">The sequence shown here is derived from an EMBL/GenBank/DDBJ whole genome shotgun (WGS) entry which is preliminary data.</text>
</comment>
<dbReference type="GeneID" id="34583803"/>
<evidence type="ECO:0000313" key="3">
    <source>
        <dbReference type="Proteomes" id="UP000185904"/>
    </source>
</evidence>
<feature type="chain" id="PRO_5008084269" evidence="1">
    <location>
        <begin position="22"/>
        <end position="395"/>
    </location>
</feature>
<sequence length="395" mass="42094">MEKVDALILLLLDRLMAVVGSDTIREVVEDTEPMLLLAEPEEDTEKDVEADPIDASTTEAEVDVEDVNTVLKGPGLVLLGVEVEPPIGPTLALKVLLVDVVVVPELVKDDREADELVSGTMLVLEEVLVGVGSPGLVLGGLGLAIELVRNEMAVESGTALELNPEEPLPELAAWNEVLDEPAPGKKAVLEELVVAKMGVATMVVELVGFEGNESVVDLEIGPVLKLEVVDAMSKVLVVVEVTLEVDLEIGAPEKLSLLTELVLEERRDVKPEAVTELGIDVEMEIGLVEELLVEFRVKVELESGRGPPEKLAVLTVVTHTLLVVDDPAPLDELLVTSRIVAAEEPLTGAVMVIEDCGRLRLAEGLVVLAVGLTDGVKTLLVAMVPEVTPVMELVV</sequence>
<evidence type="ECO:0000256" key="1">
    <source>
        <dbReference type="SAM" id="SignalP"/>
    </source>
</evidence>
<proteinExistence type="predicted"/>
<feature type="signal peptide" evidence="1">
    <location>
        <begin position="1"/>
        <end position="21"/>
    </location>
</feature>